<evidence type="ECO:0000256" key="7">
    <source>
        <dbReference type="ARBA" id="ARBA00022840"/>
    </source>
</evidence>
<dbReference type="GO" id="GO:0030915">
    <property type="term" value="C:Smc5-Smc6 complex"/>
    <property type="evidence" value="ECO:0007669"/>
    <property type="project" value="TreeGrafter"/>
</dbReference>
<evidence type="ECO:0000256" key="6">
    <source>
        <dbReference type="ARBA" id="ARBA00022763"/>
    </source>
</evidence>
<name>A0A2P6TJ17_CHLSO</name>
<dbReference type="Pfam" id="PF02463">
    <property type="entry name" value="SMC_N"/>
    <property type="match status" value="1"/>
</dbReference>
<evidence type="ECO:0000313" key="16">
    <source>
        <dbReference type="Proteomes" id="UP000239899"/>
    </source>
</evidence>
<evidence type="ECO:0000256" key="8">
    <source>
        <dbReference type="ARBA" id="ARBA00023054"/>
    </source>
</evidence>
<dbReference type="GO" id="GO:0035861">
    <property type="term" value="C:site of double-strand break"/>
    <property type="evidence" value="ECO:0007669"/>
    <property type="project" value="TreeGrafter"/>
</dbReference>
<feature type="coiled-coil region" evidence="12">
    <location>
        <begin position="585"/>
        <end position="682"/>
    </location>
</feature>
<feature type="compositionally biased region" description="Gly residues" evidence="13">
    <location>
        <begin position="292"/>
        <end position="302"/>
    </location>
</feature>
<evidence type="ECO:0000256" key="13">
    <source>
        <dbReference type="SAM" id="MobiDB-lite"/>
    </source>
</evidence>
<gene>
    <name evidence="15" type="ORF">C2E21_7078</name>
</gene>
<dbReference type="GO" id="GO:0051276">
    <property type="term" value="P:chromosome organization"/>
    <property type="evidence" value="ECO:0007669"/>
    <property type="project" value="UniProtKB-ARBA"/>
</dbReference>
<evidence type="ECO:0000256" key="10">
    <source>
        <dbReference type="ARBA" id="ARBA00023204"/>
    </source>
</evidence>
<evidence type="ECO:0000256" key="5">
    <source>
        <dbReference type="ARBA" id="ARBA00022741"/>
    </source>
</evidence>
<dbReference type="EMBL" id="LHPG02000014">
    <property type="protein sequence ID" value="PRW39244.1"/>
    <property type="molecule type" value="Genomic_DNA"/>
</dbReference>
<dbReference type="GO" id="GO:0003697">
    <property type="term" value="F:single-stranded DNA binding"/>
    <property type="evidence" value="ECO:0007669"/>
    <property type="project" value="TreeGrafter"/>
</dbReference>
<evidence type="ECO:0000256" key="11">
    <source>
        <dbReference type="ARBA" id="ARBA00023242"/>
    </source>
</evidence>
<dbReference type="OrthoDB" id="10072614at2759"/>
<evidence type="ECO:0000259" key="14">
    <source>
        <dbReference type="Pfam" id="PF02463"/>
    </source>
</evidence>
<keyword evidence="4" id="KW-0158">Chromosome</keyword>
<dbReference type="Proteomes" id="UP000239899">
    <property type="component" value="Unassembled WGS sequence"/>
</dbReference>
<evidence type="ECO:0000256" key="12">
    <source>
        <dbReference type="SAM" id="Coils"/>
    </source>
</evidence>
<dbReference type="PANTHER" id="PTHR19306">
    <property type="entry name" value="STRUCTURAL MAINTENANCE OF CHROMOSOMES 5,6 SMC5, SMC6"/>
    <property type="match status" value="1"/>
</dbReference>
<dbReference type="STRING" id="3076.A0A2P6TJ17"/>
<evidence type="ECO:0000256" key="2">
    <source>
        <dbReference type="ARBA" id="ARBA00004286"/>
    </source>
</evidence>
<feature type="compositionally biased region" description="Basic residues" evidence="13">
    <location>
        <begin position="135"/>
        <end position="152"/>
    </location>
</feature>
<feature type="coiled-coil region" evidence="12">
    <location>
        <begin position="1204"/>
        <end position="1231"/>
    </location>
</feature>
<keyword evidence="8 12" id="KW-0175">Coiled coil</keyword>
<dbReference type="Gene3D" id="1.10.287.1490">
    <property type="match status" value="1"/>
</dbReference>
<keyword evidence="7" id="KW-0067">ATP-binding</keyword>
<comment type="caution">
    <text evidence="15">The sequence shown here is derived from an EMBL/GenBank/DDBJ whole genome shotgun (WGS) entry which is preliminary data.</text>
</comment>
<dbReference type="InterPro" id="IPR003395">
    <property type="entry name" value="RecF/RecN/SMC_N"/>
</dbReference>
<dbReference type="GO" id="GO:0005634">
    <property type="term" value="C:nucleus"/>
    <property type="evidence" value="ECO:0007669"/>
    <property type="project" value="UniProtKB-SubCell"/>
</dbReference>
<accession>A0A2P6TJ17</accession>
<proteinExistence type="inferred from homology"/>
<dbReference type="GO" id="GO:0005524">
    <property type="term" value="F:ATP binding"/>
    <property type="evidence" value="ECO:0007669"/>
    <property type="project" value="UniProtKB-KW"/>
</dbReference>
<evidence type="ECO:0000256" key="4">
    <source>
        <dbReference type="ARBA" id="ARBA00022454"/>
    </source>
</evidence>
<keyword evidence="6" id="KW-0227">DNA damage</keyword>
<feature type="region of interest" description="Disordered" evidence="13">
    <location>
        <begin position="973"/>
        <end position="1021"/>
    </location>
</feature>
<keyword evidence="11" id="KW-0539">Nucleus</keyword>
<feature type="compositionally biased region" description="Gly residues" evidence="13">
    <location>
        <begin position="184"/>
        <end position="199"/>
    </location>
</feature>
<evidence type="ECO:0000256" key="1">
    <source>
        <dbReference type="ARBA" id="ARBA00004123"/>
    </source>
</evidence>
<comment type="subcellular location">
    <subcellularLocation>
        <location evidence="2">Chromosome</location>
    </subcellularLocation>
    <subcellularLocation>
        <location evidence="1">Nucleus</location>
    </subcellularLocation>
</comment>
<feature type="compositionally biased region" description="Basic residues" evidence="13">
    <location>
        <begin position="200"/>
        <end position="211"/>
    </location>
</feature>
<feature type="region of interest" description="Disordered" evidence="13">
    <location>
        <begin position="127"/>
        <end position="325"/>
    </location>
</feature>
<dbReference type="GO" id="GO:0000724">
    <property type="term" value="P:double-strand break repair via homologous recombination"/>
    <property type="evidence" value="ECO:0007669"/>
    <property type="project" value="TreeGrafter"/>
</dbReference>
<feature type="domain" description="RecF/RecN/SMC N-terminal" evidence="14">
    <location>
        <begin position="329"/>
        <end position="1376"/>
    </location>
</feature>
<evidence type="ECO:0000256" key="9">
    <source>
        <dbReference type="ARBA" id="ARBA00023172"/>
    </source>
</evidence>
<sequence length="1407" mass="155494">MRIPPPPTIAEARGIALGARILVNWDACGWFEGRVVQVDLGRDLLPGEENPDEDIEPGAIYLNIEYPAQQGADRWYEAEGEDRQWHQVFEAPRDRCVVLELGEDGHHIFPDFQPPEPAEQLRAQLLSQPPVATPAKRKGSGGRAGRKQKQPRRAAAGSDVEEHEEQEAADPDEVARPSKRARGGKGGSNASGKCSGSGKGKGKASAAKRSRSPPPLDGSEDEAGPSQPSRTQQPPLALHASQHNHRQQLDGASGSGRGAGPGQLSDGWAHGGGSDSEDDFRETQPSQRQRGGRGGGSGGGRGGRGRQRAPPDYSNVPDPPGAPSRAGALERIELERFMCHTHFVHEFGPRVSVTIGKNGSGKSAMLQALQCCLGVRAAATGRYASHKKFVEGNQGQAVIRLTLWNTGPDAYRRSELGPKATIIRRFSCTGTSSFEVLDCTGRVAFRGTREVLAMVEALGIDASNVAVVLTQDAAKSFAGNSSEAEKFAGFMAATEFDKTRDCLRTAQERIADMQAGLEELAAAIQRLEGELEAKEQLVVQLQEVDAWSKHHQALEQVAAWELILAKEQEIAAKQEQLNTSLPARRQAAEARVASFKDQLRAIERQMEELAHRLQESEAAGRERETEFRRLREDLKAQKAKVHAAQKALRDSDADLEALRAEKESLEAANRDVTAELEASTQQVMDAHRQRVAAARDAMERAGVAASDARQYVVEREAAAEQAQAKHKAASRASIQAQDRVRQLEGELRRLQASQGDRLARFGGAPAVELHRAVAAAVAEGRFQKPPIQIGSQLSLSDDRWGLAVEAALRSLLDGWIVDNQADAQLLRRLRSQLRQPMERLTVTVMPYHHPLHAIPPSALPPEDLVTCLRVLRFEEGPHAHVVKNVLIDQAAIERTVLSHTQRDALAVVRNAALWRQYSLANAFAQDGSVAYLRGKTEISRTPPPGLRRPRLVRDVSQQVSECQRELREAQGRVAEAQAAERQAHAAAKQAREELTAAKRQQQGAERERATAKTQYDEVHSEQPLALDAAEGDEAGRRLAQLGRQLLDAEVQRDVLEDELSREKEEAERLQQRLQELKAVPRDASAQLERWQQDTVDLGHEKRGVETELAAAEAECAEHMQQSSALRREVHEAEEQLALMLGLAEQCCSRDEAAAHRKQLITSWRAEGQSDEAIDKLLHDVDGLTHRVEVVERKIAGYMEAGLTAADAQRQAEKLRLRITKLQSRYKAVEDMCESFEAGCSLRRRKFKELRGNIATALSKAFQRYLRLRHHMGSVEVNYKEKRLALEVRLEGQKEGTNNMKDLSGGERSYTSLAFILALGRVGVNPPFHALDEFDVYMDQVNRRLAFMFLLEFQLQHPDRQLLLFTPLDPSVVNDAKEQVAAKYGQLPDDFIKVHCLPRPRGQRQDED</sequence>
<feature type="coiled-coil region" evidence="12">
    <location>
        <begin position="1038"/>
        <end position="1135"/>
    </location>
</feature>
<feature type="coiled-coil region" evidence="12">
    <location>
        <begin position="503"/>
        <end position="544"/>
    </location>
</feature>
<dbReference type="InterPro" id="IPR027417">
    <property type="entry name" value="P-loop_NTPase"/>
</dbReference>
<keyword evidence="16" id="KW-1185">Reference proteome</keyword>
<dbReference type="PANTHER" id="PTHR19306:SF6">
    <property type="entry name" value="STRUCTURAL MAINTENANCE OF CHROMOSOMES PROTEIN 6"/>
    <property type="match status" value="1"/>
</dbReference>
<organism evidence="15 16">
    <name type="scientific">Chlorella sorokiniana</name>
    <name type="common">Freshwater green alga</name>
    <dbReference type="NCBI Taxonomy" id="3076"/>
    <lineage>
        <taxon>Eukaryota</taxon>
        <taxon>Viridiplantae</taxon>
        <taxon>Chlorophyta</taxon>
        <taxon>core chlorophytes</taxon>
        <taxon>Trebouxiophyceae</taxon>
        <taxon>Chlorellales</taxon>
        <taxon>Chlorellaceae</taxon>
        <taxon>Chlorella clade</taxon>
        <taxon>Chlorella</taxon>
    </lineage>
</organism>
<dbReference type="GO" id="GO:0003684">
    <property type="term" value="F:damaged DNA binding"/>
    <property type="evidence" value="ECO:0007669"/>
    <property type="project" value="TreeGrafter"/>
</dbReference>
<feature type="compositionally biased region" description="Acidic residues" evidence="13">
    <location>
        <begin position="159"/>
        <end position="172"/>
    </location>
</feature>
<evidence type="ECO:0000313" key="15">
    <source>
        <dbReference type="EMBL" id="PRW39244.1"/>
    </source>
</evidence>
<dbReference type="Gene3D" id="3.40.50.300">
    <property type="entry name" value="P-loop containing nucleotide triphosphate hydrolases"/>
    <property type="match status" value="2"/>
</dbReference>
<feature type="compositionally biased region" description="Basic and acidic residues" evidence="13">
    <location>
        <begin position="1004"/>
        <end position="1020"/>
    </location>
</feature>
<keyword evidence="9" id="KW-0233">DNA recombination</keyword>
<protein>
    <submittedName>
        <fullName evidence="15">Structural maintenance of chromosomes 6B-like isoform X1</fullName>
    </submittedName>
</protein>
<feature type="compositionally biased region" description="Low complexity" evidence="13">
    <location>
        <begin position="973"/>
        <end position="988"/>
    </location>
</feature>
<keyword evidence="5" id="KW-0547">Nucleotide-binding</keyword>
<reference evidence="15 16" key="1">
    <citation type="journal article" date="2018" name="Plant J.">
        <title>Genome sequences of Chlorella sorokiniana UTEX 1602 and Micractinium conductrix SAG 241.80: implications to maltose excretion by a green alga.</title>
        <authorList>
            <person name="Arriola M.B."/>
            <person name="Velmurugan N."/>
            <person name="Zhang Y."/>
            <person name="Plunkett M.H."/>
            <person name="Hondzo H."/>
            <person name="Barney B.M."/>
        </authorList>
    </citation>
    <scope>NUCLEOTIDE SEQUENCE [LARGE SCALE GENOMIC DNA]</scope>
    <source>
        <strain evidence="16">UTEX 1602</strain>
    </source>
</reference>
<dbReference type="SUPFAM" id="SSF52540">
    <property type="entry name" value="P-loop containing nucleoside triphosphate hydrolases"/>
    <property type="match status" value="1"/>
</dbReference>
<comment type="similarity">
    <text evidence="3">Belongs to the SMC family. SMC6 subfamily.</text>
</comment>
<evidence type="ECO:0000256" key="3">
    <source>
        <dbReference type="ARBA" id="ARBA00006793"/>
    </source>
</evidence>
<keyword evidence="10" id="KW-0234">DNA repair</keyword>